<dbReference type="AlphaFoldDB" id="A0A364VCF3"/>
<reference evidence="2 3" key="1">
    <citation type="journal article" date="2018" name="Syst. Appl. Microbiol.">
        <title>Corynebacterium heidelbergense sp. nov., isolated from the preen glands of Egyptian geese (Alopochen aegyptiacus).</title>
        <authorList>
            <person name="Braun M.S."/>
            <person name="Wang E."/>
            <person name="Zimmermann S."/>
            <person name="Wink M."/>
        </authorList>
    </citation>
    <scope>NUCLEOTIDE SEQUENCE [LARGE SCALE GENOMIC DNA]</scope>
    <source>
        <strain evidence="2 3">DSM 104638</strain>
    </source>
</reference>
<dbReference type="OrthoDB" id="4412428at2"/>
<name>A0A364VCF3_9CORY</name>
<gene>
    <name evidence="2" type="ORF">CWC39_04135</name>
</gene>
<dbReference type="Proteomes" id="UP000251047">
    <property type="component" value="Unassembled WGS sequence"/>
</dbReference>
<evidence type="ECO:0000313" key="2">
    <source>
        <dbReference type="EMBL" id="RAV34246.1"/>
    </source>
</evidence>
<organism evidence="2 3">
    <name type="scientific">Corynebacterium heidelbergense</name>
    <dbReference type="NCBI Taxonomy" id="2055947"/>
    <lineage>
        <taxon>Bacteria</taxon>
        <taxon>Bacillati</taxon>
        <taxon>Actinomycetota</taxon>
        <taxon>Actinomycetes</taxon>
        <taxon>Mycobacteriales</taxon>
        <taxon>Corynebacteriaceae</taxon>
        <taxon>Corynebacterium</taxon>
    </lineage>
</organism>
<accession>A0A364VCF3</accession>
<evidence type="ECO:0000313" key="3">
    <source>
        <dbReference type="Proteomes" id="UP000251047"/>
    </source>
</evidence>
<comment type="caution">
    <text evidence="2">The sequence shown here is derived from an EMBL/GenBank/DDBJ whole genome shotgun (WGS) entry which is preliminary data.</text>
</comment>
<feature type="compositionally biased region" description="Basic and acidic residues" evidence="1">
    <location>
        <begin position="44"/>
        <end position="67"/>
    </location>
</feature>
<protein>
    <recommendedName>
        <fullName evidence="4">Terminase</fullName>
    </recommendedName>
</protein>
<sequence>MAEVEKKKRARKRPQCGTVAGYRQHSKRGENTCKACKAARAEYMREHRAGEKRQRPEPRAKKQKAQEELGEQVVARLVGEEQEAQRGGEYPAFLRRHGRELWDEVTGSYDLDPAGLAVLTEACRMRDRLERFAAALSAQSTLWFELGEPEELESGEVQMSVVVNNMVGEARQMQAAVATALGKIGVLKPGREKAAAANPLDEIARKRRERLASGG</sequence>
<dbReference type="EMBL" id="PHQP01000022">
    <property type="protein sequence ID" value="RAV34246.1"/>
    <property type="molecule type" value="Genomic_DNA"/>
</dbReference>
<proteinExistence type="predicted"/>
<evidence type="ECO:0008006" key="4">
    <source>
        <dbReference type="Google" id="ProtNLM"/>
    </source>
</evidence>
<feature type="region of interest" description="Disordered" evidence="1">
    <location>
        <begin position="1"/>
        <end position="31"/>
    </location>
</feature>
<feature type="region of interest" description="Disordered" evidence="1">
    <location>
        <begin position="44"/>
        <end position="68"/>
    </location>
</feature>
<dbReference type="RefSeq" id="WP_112769249.1">
    <property type="nucleotide sequence ID" value="NZ_CP063191.1"/>
</dbReference>
<evidence type="ECO:0000256" key="1">
    <source>
        <dbReference type="SAM" id="MobiDB-lite"/>
    </source>
</evidence>